<dbReference type="CDD" id="cd00118">
    <property type="entry name" value="LysM"/>
    <property type="match status" value="1"/>
</dbReference>
<comment type="caution">
    <text evidence="3">The sequence shown here is derived from an EMBL/GenBank/DDBJ whole genome shotgun (WGS) entry which is preliminary data.</text>
</comment>
<dbReference type="Pfam" id="PF01476">
    <property type="entry name" value="LysM"/>
    <property type="match status" value="1"/>
</dbReference>
<keyword evidence="1" id="KW-1133">Transmembrane helix</keyword>
<dbReference type="InterPro" id="IPR036779">
    <property type="entry name" value="LysM_dom_sf"/>
</dbReference>
<dbReference type="AlphaFoldDB" id="A0A8J4RZM7"/>
<dbReference type="SUPFAM" id="SSF54106">
    <property type="entry name" value="LysM domain"/>
    <property type="match status" value="1"/>
</dbReference>
<reference evidence="3" key="1">
    <citation type="submission" date="2020-03" db="EMBL/GenBank/DDBJ databases">
        <title>Castanea mollissima Vanexum genome sequencing.</title>
        <authorList>
            <person name="Staton M."/>
        </authorList>
    </citation>
    <scope>NUCLEOTIDE SEQUENCE</scope>
    <source>
        <tissue evidence="3">Leaf</tissue>
    </source>
</reference>
<evidence type="ECO:0000256" key="1">
    <source>
        <dbReference type="SAM" id="Phobius"/>
    </source>
</evidence>
<keyword evidence="4" id="KW-1185">Reference proteome</keyword>
<feature type="transmembrane region" description="Helical" evidence="1">
    <location>
        <begin position="132"/>
        <end position="152"/>
    </location>
</feature>
<name>A0A8J4RZM7_9ROSI</name>
<evidence type="ECO:0000259" key="2">
    <source>
        <dbReference type="PROSITE" id="PS51782"/>
    </source>
</evidence>
<protein>
    <recommendedName>
        <fullName evidence="2">LysM domain-containing protein</fullName>
    </recommendedName>
</protein>
<dbReference type="PANTHER" id="PTHR33734">
    <property type="entry name" value="LYSM DOMAIN-CONTAINING GPI-ANCHORED PROTEIN 2"/>
    <property type="match status" value="1"/>
</dbReference>
<feature type="domain" description="LysM" evidence="2">
    <location>
        <begin position="73"/>
        <end position="118"/>
    </location>
</feature>
<proteinExistence type="predicted"/>
<sequence length="248" mass="28248">MEVKLSQRRDLHLSKLLPNPNFPSHTHRVLSFYLNSWANCKSSFHKHFRYIAQKWRFRIQEMSKVQHPTKHYLVHVVKDGETLTSISKQYSVSISAIVAANRSIIDMDLVFKGQHLNIPSASGDTQMAKTTGYFLVLVPLIAFCVRCIISALHTRVAGKFRHQVVNESEGQHHGCRSMRWKSALSEILEPDTLDAASSSNSNSLSEDQSQVSFEEVPRAYGKLEQDYQKFLSECGMSEWGHWRGGSPE</sequence>
<dbReference type="OrthoDB" id="2107166at2759"/>
<evidence type="ECO:0000313" key="3">
    <source>
        <dbReference type="EMBL" id="KAF3976758.1"/>
    </source>
</evidence>
<dbReference type="PANTHER" id="PTHR33734:SF22">
    <property type="entry name" value="MEMBRANE-BOUND LYTIC MUREIN TRANSGLYCOSYLASE D"/>
    <property type="match status" value="1"/>
</dbReference>
<dbReference type="Gene3D" id="3.10.350.10">
    <property type="entry name" value="LysM domain"/>
    <property type="match status" value="1"/>
</dbReference>
<gene>
    <name evidence="3" type="ORF">CMV_000076</name>
</gene>
<dbReference type="Proteomes" id="UP000737018">
    <property type="component" value="Unassembled WGS sequence"/>
</dbReference>
<accession>A0A8J4RZM7</accession>
<dbReference type="InterPro" id="IPR018392">
    <property type="entry name" value="LysM"/>
</dbReference>
<keyword evidence="1" id="KW-0812">Transmembrane</keyword>
<keyword evidence="1" id="KW-0472">Membrane</keyword>
<organism evidence="3 4">
    <name type="scientific">Castanea mollissima</name>
    <name type="common">Chinese chestnut</name>
    <dbReference type="NCBI Taxonomy" id="60419"/>
    <lineage>
        <taxon>Eukaryota</taxon>
        <taxon>Viridiplantae</taxon>
        <taxon>Streptophyta</taxon>
        <taxon>Embryophyta</taxon>
        <taxon>Tracheophyta</taxon>
        <taxon>Spermatophyta</taxon>
        <taxon>Magnoliopsida</taxon>
        <taxon>eudicotyledons</taxon>
        <taxon>Gunneridae</taxon>
        <taxon>Pentapetalae</taxon>
        <taxon>rosids</taxon>
        <taxon>fabids</taxon>
        <taxon>Fagales</taxon>
        <taxon>Fagaceae</taxon>
        <taxon>Castanea</taxon>
    </lineage>
</organism>
<dbReference type="PROSITE" id="PS51782">
    <property type="entry name" value="LYSM"/>
    <property type="match status" value="1"/>
</dbReference>
<dbReference type="EMBL" id="JRKL02000004">
    <property type="protein sequence ID" value="KAF3976758.1"/>
    <property type="molecule type" value="Genomic_DNA"/>
</dbReference>
<evidence type="ECO:0000313" key="4">
    <source>
        <dbReference type="Proteomes" id="UP000737018"/>
    </source>
</evidence>
<dbReference type="SMART" id="SM00257">
    <property type="entry name" value="LysM"/>
    <property type="match status" value="1"/>
</dbReference>